<organism evidence="12 13">
    <name type="scientific">Prochlorococcus marinus str. XMU1401</name>
    <dbReference type="NCBI Taxonomy" id="2052594"/>
    <lineage>
        <taxon>Bacteria</taxon>
        <taxon>Bacillati</taxon>
        <taxon>Cyanobacteriota</taxon>
        <taxon>Cyanophyceae</taxon>
        <taxon>Synechococcales</taxon>
        <taxon>Prochlorococcaceae</taxon>
        <taxon>Prochlorococcus</taxon>
    </lineage>
</organism>
<sequence length="293" mass="32735">MKERKGIILAGGKGTRLYPLTKVVSKQLMPVYDKPMIFYPLTTLIQAGIKDILIIINPFDQDLFERLLGDGNHLGIKITYKVQQKADGLAQAFLIGKEFIGSSNVALILGDNLFHGETLETHFTKSQKKDNGATVFAYPVKNPERYGVANFDNNGNVVSIEEKPKSPKSKFAITGIYFFDNSVVEKAEKVKPSDRGELEITDLIMMYLEEKTLHVEKFGSGIAWLDTGSHESLLAASSYVKIVEERQGLKLGCPEEISWRKGLISDEQLIEISKPLLKSGYGNYLMEKLNLTK</sequence>
<dbReference type="NCBIfam" id="TIGR01207">
    <property type="entry name" value="rmlA"/>
    <property type="match status" value="1"/>
</dbReference>
<comment type="similarity">
    <text evidence="2 10">Belongs to the glucose-1-phosphate thymidylyltransferase family.</text>
</comment>
<keyword evidence="5 10" id="KW-0808">Transferase</keyword>
<evidence type="ECO:0000259" key="11">
    <source>
        <dbReference type="Pfam" id="PF00483"/>
    </source>
</evidence>
<dbReference type="EMBL" id="JAAORC010000002">
    <property type="protein sequence ID" value="MBO8223275.1"/>
    <property type="molecule type" value="Genomic_DNA"/>
</dbReference>
<dbReference type="Proteomes" id="UP000666562">
    <property type="component" value="Unassembled WGS sequence"/>
</dbReference>
<dbReference type="PANTHER" id="PTHR43532:SF1">
    <property type="entry name" value="GLUCOSE-1-PHOSPHATE THYMIDYLYLTRANSFERASE 1"/>
    <property type="match status" value="1"/>
</dbReference>
<keyword evidence="6 10" id="KW-0548">Nucleotidyltransferase</keyword>
<evidence type="ECO:0000256" key="2">
    <source>
        <dbReference type="ARBA" id="ARBA00010480"/>
    </source>
</evidence>
<dbReference type="FunFam" id="3.90.550.10:FF:000023">
    <property type="entry name" value="Glucose-1-phosphate thymidylyltransferase"/>
    <property type="match status" value="1"/>
</dbReference>
<reference evidence="12" key="1">
    <citation type="submission" date="2020-03" db="EMBL/GenBank/DDBJ databases">
        <title>Genome differentiation and subclade ecological adaptation of Prochlorococcus HLII clade in the global ocean.</title>
        <authorList>
            <person name="Yan W."/>
            <person name="Fen X."/>
            <person name="Zhang W."/>
        </authorList>
    </citation>
    <scope>NUCLEOTIDE SEQUENCE</scope>
    <source>
        <strain evidence="12">XMU1401</strain>
    </source>
</reference>
<comment type="function">
    <text evidence="10">Catalyzes the formation of dTDP-glucose, from dTTP and glucose 1-phosphate, as well as its pyrophosphorolysis.</text>
</comment>
<comment type="cofactor">
    <cofactor evidence="1">
        <name>Mg(2+)</name>
        <dbReference type="ChEBI" id="CHEBI:18420"/>
    </cofactor>
</comment>
<dbReference type="GO" id="GO:0046872">
    <property type="term" value="F:metal ion binding"/>
    <property type="evidence" value="ECO:0007669"/>
    <property type="project" value="UniProtKB-KW"/>
</dbReference>
<evidence type="ECO:0000313" key="12">
    <source>
        <dbReference type="EMBL" id="MBO8223275.1"/>
    </source>
</evidence>
<dbReference type="EC" id="2.7.7.24" evidence="3 10"/>
<dbReference type="PANTHER" id="PTHR43532">
    <property type="entry name" value="GLUCOSE-1-PHOSPHATE THYMIDYLYLTRANSFERASE"/>
    <property type="match status" value="1"/>
</dbReference>
<evidence type="ECO:0000256" key="6">
    <source>
        <dbReference type="ARBA" id="ARBA00022695"/>
    </source>
</evidence>
<evidence type="ECO:0000256" key="10">
    <source>
        <dbReference type="RuleBase" id="RU003706"/>
    </source>
</evidence>
<feature type="domain" description="Nucleotidyl transferase" evidence="11">
    <location>
        <begin position="5"/>
        <end position="239"/>
    </location>
</feature>
<evidence type="ECO:0000256" key="3">
    <source>
        <dbReference type="ARBA" id="ARBA00012461"/>
    </source>
</evidence>
<evidence type="ECO:0000256" key="8">
    <source>
        <dbReference type="ARBA" id="ARBA00022842"/>
    </source>
</evidence>
<dbReference type="SUPFAM" id="SSF53448">
    <property type="entry name" value="Nucleotide-diphospho-sugar transferases"/>
    <property type="match status" value="1"/>
</dbReference>
<dbReference type="Gene3D" id="3.90.550.10">
    <property type="entry name" value="Spore Coat Polysaccharide Biosynthesis Protein SpsA, Chain A"/>
    <property type="match status" value="1"/>
</dbReference>
<comment type="catalytic activity">
    <reaction evidence="9 10">
        <text>dTTP + alpha-D-glucose 1-phosphate + H(+) = dTDP-alpha-D-glucose + diphosphate</text>
        <dbReference type="Rhea" id="RHEA:15225"/>
        <dbReference type="ChEBI" id="CHEBI:15378"/>
        <dbReference type="ChEBI" id="CHEBI:33019"/>
        <dbReference type="ChEBI" id="CHEBI:37568"/>
        <dbReference type="ChEBI" id="CHEBI:57477"/>
        <dbReference type="ChEBI" id="CHEBI:58601"/>
        <dbReference type="EC" id="2.7.7.24"/>
    </reaction>
</comment>
<evidence type="ECO:0000256" key="1">
    <source>
        <dbReference type="ARBA" id="ARBA00001946"/>
    </source>
</evidence>
<evidence type="ECO:0000313" key="13">
    <source>
        <dbReference type="Proteomes" id="UP000666562"/>
    </source>
</evidence>
<dbReference type="InterPro" id="IPR005907">
    <property type="entry name" value="G1P_thy_trans_s"/>
</dbReference>
<keyword evidence="7 10" id="KW-0479">Metal-binding</keyword>
<protein>
    <recommendedName>
        <fullName evidence="4 10">Glucose-1-phosphate thymidylyltransferase</fullName>
        <ecNumber evidence="3 10">2.7.7.24</ecNumber>
    </recommendedName>
</protein>
<dbReference type="GO" id="GO:0008879">
    <property type="term" value="F:glucose-1-phosphate thymidylyltransferase activity"/>
    <property type="evidence" value="ECO:0007669"/>
    <property type="project" value="UniProtKB-EC"/>
</dbReference>
<comment type="caution">
    <text evidence="12">The sequence shown here is derived from an EMBL/GenBank/DDBJ whole genome shotgun (WGS) entry which is preliminary data.</text>
</comment>
<keyword evidence="8 10" id="KW-0460">Magnesium</keyword>
<dbReference type="RefSeq" id="WP_100883920.1">
    <property type="nucleotide sequence ID" value="NZ_JAAORC010000002.1"/>
</dbReference>
<evidence type="ECO:0000256" key="4">
    <source>
        <dbReference type="ARBA" id="ARBA00017654"/>
    </source>
</evidence>
<dbReference type="AlphaFoldDB" id="A0A8I1X6V7"/>
<dbReference type="InterPro" id="IPR005835">
    <property type="entry name" value="NTP_transferase_dom"/>
</dbReference>
<evidence type="ECO:0000256" key="5">
    <source>
        <dbReference type="ARBA" id="ARBA00022679"/>
    </source>
</evidence>
<name>A0A8I1X6V7_PROMR</name>
<accession>A0A8I1X6V7</accession>
<gene>
    <name evidence="12" type="primary">rfbA</name>
    <name evidence="12" type="ORF">HA142_07085</name>
</gene>
<evidence type="ECO:0000256" key="9">
    <source>
        <dbReference type="ARBA" id="ARBA00049336"/>
    </source>
</evidence>
<proteinExistence type="inferred from homology"/>
<dbReference type="InterPro" id="IPR029044">
    <property type="entry name" value="Nucleotide-diphossugar_trans"/>
</dbReference>
<dbReference type="CDD" id="cd02538">
    <property type="entry name" value="G1P_TT_short"/>
    <property type="match status" value="1"/>
</dbReference>
<dbReference type="Pfam" id="PF00483">
    <property type="entry name" value="NTP_transferase"/>
    <property type="match status" value="1"/>
</dbReference>
<evidence type="ECO:0000256" key="7">
    <source>
        <dbReference type="ARBA" id="ARBA00022723"/>
    </source>
</evidence>